<organism evidence="2 3">
    <name type="scientific">Striga hermonthica</name>
    <name type="common">Purple witchweed</name>
    <name type="synonym">Buchnera hermonthica</name>
    <dbReference type="NCBI Taxonomy" id="68872"/>
    <lineage>
        <taxon>Eukaryota</taxon>
        <taxon>Viridiplantae</taxon>
        <taxon>Streptophyta</taxon>
        <taxon>Embryophyta</taxon>
        <taxon>Tracheophyta</taxon>
        <taxon>Spermatophyta</taxon>
        <taxon>Magnoliopsida</taxon>
        <taxon>eudicotyledons</taxon>
        <taxon>Gunneridae</taxon>
        <taxon>Pentapetalae</taxon>
        <taxon>asterids</taxon>
        <taxon>lamiids</taxon>
        <taxon>Lamiales</taxon>
        <taxon>Orobanchaceae</taxon>
        <taxon>Buchnereae</taxon>
        <taxon>Striga</taxon>
    </lineage>
</organism>
<reference evidence="2" key="1">
    <citation type="submission" date="2019-12" db="EMBL/GenBank/DDBJ databases">
        <authorList>
            <person name="Scholes J."/>
        </authorList>
    </citation>
    <scope>NUCLEOTIDE SEQUENCE</scope>
</reference>
<dbReference type="PANTHER" id="PTHR33240:SF15">
    <property type="entry name" value="GAG-PRO-LIKE PROTEIN"/>
    <property type="match status" value="1"/>
</dbReference>
<keyword evidence="3" id="KW-1185">Reference proteome</keyword>
<dbReference type="OrthoDB" id="1748369at2759"/>
<sequence>MAPYAIKDEQTPQGDLDDQSGATRQDKRIRGSKGTVSARDEEHSVHIPIRRSGPPIRVNTSRVSSSVSRRQVKAYVRKVYSMGHQVIRAEIYQHVPMPTNLIMFSDEDSLPFDNPHYDVLVITSPIFRIPVHRIMVDTRVYSSILYWTAFLKMGIDRSELCPCNDRITGFNGQTTIPEREITLPIEHGESGANGRRIMETFKVVKMASEYNAILG</sequence>
<dbReference type="Proteomes" id="UP001153555">
    <property type="component" value="Unassembled WGS sequence"/>
</dbReference>
<dbReference type="EMBL" id="CACSLK010027813">
    <property type="protein sequence ID" value="CAA0830075.1"/>
    <property type="molecule type" value="Genomic_DNA"/>
</dbReference>
<dbReference type="PANTHER" id="PTHR33240">
    <property type="entry name" value="OS08G0508500 PROTEIN"/>
    <property type="match status" value="1"/>
</dbReference>
<comment type="caution">
    <text evidence="2">The sequence shown here is derived from an EMBL/GenBank/DDBJ whole genome shotgun (WGS) entry which is preliminary data.</text>
</comment>
<dbReference type="AlphaFoldDB" id="A0A9N7NGF8"/>
<evidence type="ECO:0000313" key="3">
    <source>
        <dbReference type="Proteomes" id="UP001153555"/>
    </source>
</evidence>
<evidence type="ECO:0000256" key="1">
    <source>
        <dbReference type="SAM" id="MobiDB-lite"/>
    </source>
</evidence>
<proteinExistence type="predicted"/>
<protein>
    <submittedName>
        <fullName evidence="2">Uncharacterized protein</fullName>
    </submittedName>
</protein>
<gene>
    <name evidence="2" type="ORF">SHERM_25542</name>
</gene>
<feature type="compositionally biased region" description="Basic and acidic residues" evidence="1">
    <location>
        <begin position="1"/>
        <end position="10"/>
    </location>
</feature>
<evidence type="ECO:0000313" key="2">
    <source>
        <dbReference type="EMBL" id="CAA0830075.1"/>
    </source>
</evidence>
<feature type="region of interest" description="Disordered" evidence="1">
    <location>
        <begin position="1"/>
        <end position="63"/>
    </location>
</feature>
<name>A0A9N7NGF8_STRHE</name>
<accession>A0A9N7NGF8</accession>